<evidence type="ECO:0000256" key="10">
    <source>
        <dbReference type="HAMAP-Rule" id="MF_02202"/>
    </source>
</evidence>
<dbReference type="InterPro" id="IPR014163">
    <property type="entry name" value="Tol-Pal_TolQ"/>
</dbReference>
<dbReference type="Proteomes" id="UP000551848">
    <property type="component" value="Unassembled WGS sequence"/>
</dbReference>
<feature type="domain" description="MotA/TolQ/ExbB proton channel" evidence="11">
    <location>
        <begin position="94"/>
        <end position="205"/>
    </location>
</feature>
<name>A0A838Y5G3_9GAMM</name>
<feature type="transmembrane region" description="Helical" evidence="10">
    <location>
        <begin position="170"/>
        <end position="192"/>
    </location>
</feature>
<dbReference type="HAMAP" id="MF_02202">
    <property type="entry name" value="TolQ"/>
    <property type="match status" value="1"/>
</dbReference>
<evidence type="ECO:0000256" key="5">
    <source>
        <dbReference type="ARBA" id="ARBA00022618"/>
    </source>
</evidence>
<sequence length="226" mass="25044">MDDFSIIELFLQASLVVQAVMVILLMVSIISWIVIFERYFNLNRIKEANKLFEEQFWSGKDLHEIYIGIEEQSNEELVGSLRVFKSGFGEFLRLSDGQQITIEDLESVNRAIRVSLAREEESLMHHLPFLANAGSVSPYVGLFGTVWGIINSFQGLSDATQATINAVAPGISEALVATALGLFAAIPAVVAYNRFASESDTQLQQSSIFGEELASILYRQTVKAKS</sequence>
<dbReference type="InterPro" id="IPR050790">
    <property type="entry name" value="ExbB/TolQ_transport"/>
</dbReference>
<dbReference type="Pfam" id="PF01618">
    <property type="entry name" value="MotA_ExbB"/>
    <property type="match status" value="1"/>
</dbReference>
<dbReference type="GO" id="GO:0017038">
    <property type="term" value="P:protein import"/>
    <property type="evidence" value="ECO:0007669"/>
    <property type="project" value="TreeGrafter"/>
</dbReference>
<keyword evidence="8 10" id="KW-0472">Membrane</keyword>
<protein>
    <recommendedName>
        <fullName evidence="10">Tol-Pal system protein TolQ</fullName>
    </recommendedName>
</protein>
<comment type="function">
    <text evidence="10">Part of the Tol-Pal system, which plays a role in outer membrane invagination during cell division and is important for maintaining outer membrane integrity.</text>
</comment>
<organism evidence="12 13">
    <name type="scientific">SAR86 cluster bacterium</name>
    <dbReference type="NCBI Taxonomy" id="2030880"/>
    <lineage>
        <taxon>Bacteria</taxon>
        <taxon>Pseudomonadati</taxon>
        <taxon>Pseudomonadota</taxon>
        <taxon>Gammaproteobacteria</taxon>
        <taxon>SAR86 cluster</taxon>
    </lineage>
</organism>
<comment type="similarity">
    <text evidence="2 10">Belongs to the ExbB/TolQ family.</text>
</comment>
<evidence type="ECO:0000259" key="11">
    <source>
        <dbReference type="Pfam" id="PF01618"/>
    </source>
</evidence>
<keyword evidence="7 10" id="KW-1133">Transmembrane helix</keyword>
<evidence type="ECO:0000313" key="12">
    <source>
        <dbReference type="EMBL" id="MBA4692533.1"/>
    </source>
</evidence>
<evidence type="ECO:0000256" key="2">
    <source>
        <dbReference type="ARBA" id="ARBA00010442"/>
    </source>
</evidence>
<reference evidence="12 13" key="1">
    <citation type="submission" date="2020-06" db="EMBL/GenBank/DDBJ databases">
        <title>Dysbiosis in marine aquaculture revealed through microbiome analysis: reverse ecology for environmental sustainability.</title>
        <authorList>
            <person name="Haro-Moreno J.M."/>
            <person name="Coutinho F.H."/>
            <person name="Zaragoza-Solas A."/>
            <person name="Picazo A."/>
            <person name="Almagro-Moreno S."/>
            <person name="Lopez-Perez M."/>
        </authorList>
    </citation>
    <scope>NUCLEOTIDE SEQUENCE [LARGE SCALE GENOMIC DNA]</scope>
    <source>
        <strain evidence="12">MCMED-G41</strain>
    </source>
</reference>
<dbReference type="NCBIfam" id="TIGR02796">
    <property type="entry name" value="tolQ"/>
    <property type="match status" value="1"/>
</dbReference>
<keyword evidence="9 10" id="KW-0131">Cell cycle</keyword>
<evidence type="ECO:0000313" key="13">
    <source>
        <dbReference type="Proteomes" id="UP000551848"/>
    </source>
</evidence>
<dbReference type="GO" id="GO:0043213">
    <property type="term" value="P:bacteriocin transport"/>
    <property type="evidence" value="ECO:0007669"/>
    <property type="project" value="InterPro"/>
</dbReference>
<keyword evidence="3 10" id="KW-1003">Cell membrane</keyword>
<comment type="subunit">
    <text evidence="10">The Tol-Pal system is composed of five core proteins: the inner membrane proteins TolA, TolQ and TolR, the periplasmic protein TolB and the outer membrane protein Pal. They form a network linking the inner and outer membranes and the peptidoglycan layer.</text>
</comment>
<dbReference type="GO" id="GO:0051301">
    <property type="term" value="P:cell division"/>
    <property type="evidence" value="ECO:0007669"/>
    <property type="project" value="UniProtKB-UniRule"/>
</dbReference>
<feature type="transmembrane region" description="Helical" evidence="10">
    <location>
        <begin position="129"/>
        <end position="150"/>
    </location>
</feature>
<accession>A0A838Y5G3</accession>
<dbReference type="InterPro" id="IPR002898">
    <property type="entry name" value="MotA_ExbB_proton_chnl"/>
</dbReference>
<comment type="subcellular location">
    <subcellularLocation>
        <location evidence="10">Cell inner membrane</location>
        <topology evidence="10">Multi-pass membrane protein</topology>
    </subcellularLocation>
    <subcellularLocation>
        <location evidence="1">Cell membrane</location>
        <topology evidence="1">Multi-pass membrane protein</topology>
    </subcellularLocation>
</comment>
<gene>
    <name evidence="10 12" type="primary">tolQ</name>
    <name evidence="12" type="ORF">H2072_02155</name>
</gene>
<dbReference type="AlphaFoldDB" id="A0A838Y5G3"/>
<evidence type="ECO:0000256" key="8">
    <source>
        <dbReference type="ARBA" id="ARBA00023136"/>
    </source>
</evidence>
<comment type="caution">
    <text evidence="12">The sequence shown here is derived from an EMBL/GenBank/DDBJ whole genome shotgun (WGS) entry which is preliminary data.</text>
</comment>
<keyword evidence="6 10" id="KW-0812">Transmembrane</keyword>
<dbReference type="PANTHER" id="PTHR30625:SF3">
    <property type="entry name" value="TOL-PAL SYSTEM PROTEIN TOLQ"/>
    <property type="match status" value="1"/>
</dbReference>
<evidence type="ECO:0000256" key="7">
    <source>
        <dbReference type="ARBA" id="ARBA00022989"/>
    </source>
</evidence>
<evidence type="ECO:0000256" key="1">
    <source>
        <dbReference type="ARBA" id="ARBA00004651"/>
    </source>
</evidence>
<evidence type="ECO:0000256" key="4">
    <source>
        <dbReference type="ARBA" id="ARBA00022519"/>
    </source>
</evidence>
<keyword evidence="4 10" id="KW-0997">Cell inner membrane</keyword>
<evidence type="ECO:0000256" key="6">
    <source>
        <dbReference type="ARBA" id="ARBA00022692"/>
    </source>
</evidence>
<dbReference type="GO" id="GO:0005886">
    <property type="term" value="C:plasma membrane"/>
    <property type="evidence" value="ECO:0007669"/>
    <property type="project" value="UniProtKB-SubCell"/>
</dbReference>
<proteinExistence type="inferred from homology"/>
<keyword evidence="5 10" id="KW-0132">Cell division</keyword>
<feature type="transmembrane region" description="Helical" evidence="10">
    <location>
        <begin position="15"/>
        <end position="36"/>
    </location>
</feature>
<dbReference type="PANTHER" id="PTHR30625">
    <property type="entry name" value="PROTEIN TOLQ"/>
    <property type="match status" value="1"/>
</dbReference>
<evidence type="ECO:0000256" key="3">
    <source>
        <dbReference type="ARBA" id="ARBA00022475"/>
    </source>
</evidence>
<dbReference type="EMBL" id="JACETL010000017">
    <property type="protein sequence ID" value="MBA4692533.1"/>
    <property type="molecule type" value="Genomic_DNA"/>
</dbReference>
<evidence type="ECO:0000256" key="9">
    <source>
        <dbReference type="ARBA" id="ARBA00023306"/>
    </source>
</evidence>